<feature type="transmembrane region" description="Helical" evidence="1">
    <location>
        <begin position="131"/>
        <end position="153"/>
    </location>
</feature>
<protein>
    <submittedName>
        <fullName evidence="2">Uncharacterized protein</fullName>
    </submittedName>
</protein>
<name>A0A455W4Z7_MARNT</name>
<dbReference type="EMBL" id="AP019537">
    <property type="protein sequence ID" value="BBJ04404.1"/>
    <property type="molecule type" value="Genomic_DNA"/>
</dbReference>
<keyword evidence="1" id="KW-1133">Transmembrane helix</keyword>
<reference evidence="2" key="1">
    <citation type="submission" date="2019-03" db="EMBL/GenBank/DDBJ databases">
        <title>Whole genome analysis of nitrate-reducing bacteria Marinobacter hydrocarbonoclasticus YB03.</title>
        <authorList>
            <person name="Azam A.H."/>
            <person name="Yuk S.R."/>
            <person name="Kamarisima K."/>
            <person name="Miyanaga K."/>
            <person name="Tanji Y."/>
        </authorList>
    </citation>
    <scope>NUCLEOTIDE SEQUENCE</scope>
    <source>
        <strain evidence="2">YB03</strain>
    </source>
</reference>
<feature type="transmembrane region" description="Helical" evidence="1">
    <location>
        <begin position="12"/>
        <end position="32"/>
    </location>
</feature>
<dbReference type="AlphaFoldDB" id="A0A455W4Z7"/>
<accession>A0A455W4Z7</accession>
<keyword evidence="1" id="KW-0812">Transmembrane</keyword>
<gene>
    <name evidence="2" type="ORF">YBY_22530</name>
</gene>
<keyword evidence="1" id="KW-0472">Membrane</keyword>
<sequence length="194" mass="21710">MSYESLFGDEVQLVLSFCVFLLVLAVVGFILDKDSPPQLVVLVGICLVAIGGAALWYVNWMQEAVLAFNEDGKISDSFLDEFERRSNVFMFVFPFVSAAIGTNLISDVLTKKLHYEKPLTVSGVIQALPDLIGGILGFILLIPALLIITPFLIVSRVRKRSSPVVLDLLERVNRRLYLKMLKLDMVIRSWMSSK</sequence>
<feature type="transmembrane region" description="Helical" evidence="1">
    <location>
        <begin position="88"/>
        <end position="110"/>
    </location>
</feature>
<feature type="transmembrane region" description="Helical" evidence="1">
    <location>
        <begin position="39"/>
        <end position="58"/>
    </location>
</feature>
<proteinExistence type="predicted"/>
<organism evidence="2">
    <name type="scientific">Marinobacter nauticus</name>
    <name type="common">Marinobacter hydrocarbonoclasticus</name>
    <name type="synonym">Marinobacter aquaeolei</name>
    <dbReference type="NCBI Taxonomy" id="2743"/>
    <lineage>
        <taxon>Bacteria</taxon>
        <taxon>Pseudomonadati</taxon>
        <taxon>Pseudomonadota</taxon>
        <taxon>Gammaproteobacteria</taxon>
        <taxon>Pseudomonadales</taxon>
        <taxon>Marinobacteraceae</taxon>
        <taxon>Marinobacter</taxon>
    </lineage>
</organism>
<evidence type="ECO:0000256" key="1">
    <source>
        <dbReference type="SAM" id="Phobius"/>
    </source>
</evidence>
<evidence type="ECO:0000313" key="2">
    <source>
        <dbReference type="EMBL" id="BBJ04404.1"/>
    </source>
</evidence>